<protein>
    <submittedName>
        <fullName evidence="1">Uncharacterized protein</fullName>
    </submittedName>
</protein>
<keyword evidence="2" id="KW-1185">Reference proteome</keyword>
<evidence type="ECO:0000313" key="1">
    <source>
        <dbReference type="EMBL" id="OLT61501.1"/>
    </source>
</evidence>
<accession>A0A1U7N6C9</accession>
<comment type="caution">
    <text evidence="1">The sequence shown here is derived from an EMBL/GenBank/DDBJ whole genome shotgun (WGS) entry which is preliminary data.</text>
</comment>
<dbReference type="RefSeq" id="WP_075902663.1">
    <property type="nucleotide sequence ID" value="NZ_MKZS01000001.1"/>
</dbReference>
<gene>
    <name evidence="1" type="ORF">BJP37_23305</name>
</gene>
<evidence type="ECO:0000313" key="2">
    <source>
        <dbReference type="Proteomes" id="UP000186657"/>
    </source>
</evidence>
<name>A0A1U7N6C9_9CYAN</name>
<sequence length="84" mass="9447">MNITIKIPELSIEGIDLNRLERVRLQAAVEAELSRLLKVKGLPRNWQNSTNIPTVPVNLNLTKTHNPTDMGKEIAQAIYRGMAQ</sequence>
<dbReference type="Proteomes" id="UP000186657">
    <property type="component" value="Unassembled WGS sequence"/>
</dbReference>
<reference evidence="1 2" key="1">
    <citation type="submission" date="2016-10" db="EMBL/GenBank/DDBJ databases">
        <title>Comparative genomics uncovers the prolific and rare metabolic potential of the cyanobacterial genus Moorea.</title>
        <authorList>
            <person name="Leao T."/>
            <person name="Castelao G."/>
            <person name="Korobeynikov A."/>
            <person name="Monroe E.A."/>
            <person name="Podell S."/>
            <person name="Glukhov E."/>
            <person name="Allen E."/>
            <person name="Gerwick W.H."/>
            <person name="Gerwick L."/>
        </authorList>
    </citation>
    <scope>NUCLEOTIDE SEQUENCE [LARGE SCALE GENOMIC DNA]</scope>
    <source>
        <strain evidence="1 2">PNG5-198</strain>
    </source>
</reference>
<dbReference type="EMBL" id="MKZS01000001">
    <property type="protein sequence ID" value="OLT61501.1"/>
    <property type="molecule type" value="Genomic_DNA"/>
</dbReference>
<proteinExistence type="predicted"/>
<organism evidence="1 2">
    <name type="scientific">Moorena bouillonii PNG</name>
    <dbReference type="NCBI Taxonomy" id="568701"/>
    <lineage>
        <taxon>Bacteria</taxon>
        <taxon>Bacillati</taxon>
        <taxon>Cyanobacteriota</taxon>
        <taxon>Cyanophyceae</taxon>
        <taxon>Coleofasciculales</taxon>
        <taxon>Coleofasciculaceae</taxon>
        <taxon>Moorena</taxon>
    </lineage>
</organism>
<dbReference type="AlphaFoldDB" id="A0A1U7N6C9"/>